<name>A0ABT1I9N6_9PSEU</name>
<evidence type="ECO:0000313" key="2">
    <source>
        <dbReference type="Proteomes" id="UP001205185"/>
    </source>
</evidence>
<comment type="caution">
    <text evidence="1">The sequence shown here is derived from an EMBL/GenBank/DDBJ whole genome shotgun (WGS) entry which is preliminary data.</text>
</comment>
<dbReference type="Proteomes" id="UP001205185">
    <property type="component" value="Unassembled WGS sequence"/>
</dbReference>
<protein>
    <recommendedName>
        <fullName evidence="3">Immunity protein 50 of polymorphic toxin system</fullName>
    </recommendedName>
</protein>
<organism evidence="1 2">
    <name type="scientific">Actinokineospora diospyrosa</name>
    <dbReference type="NCBI Taxonomy" id="103728"/>
    <lineage>
        <taxon>Bacteria</taxon>
        <taxon>Bacillati</taxon>
        <taxon>Actinomycetota</taxon>
        <taxon>Actinomycetes</taxon>
        <taxon>Pseudonocardiales</taxon>
        <taxon>Pseudonocardiaceae</taxon>
        <taxon>Actinokineospora</taxon>
    </lineage>
</organism>
<gene>
    <name evidence="1" type="ORF">LV75_001836</name>
</gene>
<evidence type="ECO:0008006" key="3">
    <source>
        <dbReference type="Google" id="ProtNLM"/>
    </source>
</evidence>
<reference evidence="1 2" key="1">
    <citation type="submission" date="2022-06" db="EMBL/GenBank/DDBJ databases">
        <title>Genomic Encyclopedia of Archaeal and Bacterial Type Strains, Phase II (KMG-II): from individual species to whole genera.</title>
        <authorList>
            <person name="Goeker M."/>
        </authorList>
    </citation>
    <scope>NUCLEOTIDE SEQUENCE [LARGE SCALE GENOMIC DNA]</scope>
    <source>
        <strain evidence="1 2">DSM 44255</strain>
    </source>
</reference>
<dbReference type="EMBL" id="JAMTCO010000004">
    <property type="protein sequence ID" value="MCP2269348.1"/>
    <property type="molecule type" value="Genomic_DNA"/>
</dbReference>
<accession>A0ABT1I9N6</accession>
<sequence length="172" mass="19242">MRYVEVRPEMAPGAYLAALGEIAPALPEDARAFATDPDHYDFSSIRCVSDLKFTRLAVFETGYGKSGASLWLAPNPFKHDDGLYLRYHDIIAVEVDTPRDPKLRKIWPITPRLHDLKLDEILPHPHGCTHELAFQAESTVTITCADLTATWTLNPHTDDECPPADNGDEDED</sequence>
<keyword evidence="2" id="KW-1185">Reference proteome</keyword>
<dbReference type="RefSeq" id="WP_253886348.1">
    <property type="nucleotide sequence ID" value="NZ_BAAAVB010000004.1"/>
</dbReference>
<evidence type="ECO:0000313" key="1">
    <source>
        <dbReference type="EMBL" id="MCP2269348.1"/>
    </source>
</evidence>
<proteinExistence type="predicted"/>